<sequence>MRGKSEGSARRIQKRLTGQVPPKILKSKNESNGQKEWRKCNQRSMCFIPRLLHKSNNGNSAKTQRDCRVGHNHDLYDAEEIIGAKKTVDDELMFLVKWISPYNCYSFIYNDDAKRRFPQLVITFYERHLMFKQ</sequence>
<dbReference type="CDD" id="cd00034">
    <property type="entry name" value="CSD"/>
    <property type="match status" value="1"/>
</dbReference>
<organism evidence="5">
    <name type="scientific">Sipha flava</name>
    <name type="common">yellow sugarcane aphid</name>
    <dbReference type="NCBI Taxonomy" id="143950"/>
    <lineage>
        <taxon>Eukaryota</taxon>
        <taxon>Metazoa</taxon>
        <taxon>Ecdysozoa</taxon>
        <taxon>Arthropoda</taxon>
        <taxon>Hexapoda</taxon>
        <taxon>Insecta</taxon>
        <taxon>Pterygota</taxon>
        <taxon>Neoptera</taxon>
        <taxon>Paraneoptera</taxon>
        <taxon>Hemiptera</taxon>
        <taxon>Sternorrhyncha</taxon>
        <taxon>Aphidomorpha</taxon>
        <taxon>Aphidoidea</taxon>
        <taxon>Aphididae</taxon>
        <taxon>Sipha</taxon>
    </lineage>
</organism>
<dbReference type="EMBL" id="GGMS01007031">
    <property type="protein sequence ID" value="MBY76234.1"/>
    <property type="molecule type" value="Transcribed_RNA"/>
</dbReference>
<keyword evidence="6" id="KW-1185">Reference proteome</keyword>
<gene>
    <name evidence="7" type="primary">LOC112689005</name>
    <name evidence="5" type="ORF">g.156986</name>
</gene>
<evidence type="ECO:0000256" key="2">
    <source>
        <dbReference type="ARBA" id="ARBA00023242"/>
    </source>
</evidence>
<dbReference type="Pfam" id="PF01393">
    <property type="entry name" value="Chromo_shadow"/>
    <property type="match status" value="1"/>
</dbReference>
<evidence type="ECO:0000313" key="7">
    <source>
        <dbReference type="RefSeq" id="XP_025418275.1"/>
    </source>
</evidence>
<name>A0A2S2QES8_9HEMI</name>
<reference evidence="5" key="1">
    <citation type="submission" date="2018-04" db="EMBL/GenBank/DDBJ databases">
        <title>Transcriptome assembly of Sipha flava.</title>
        <authorList>
            <person name="Scully E.D."/>
            <person name="Geib S.M."/>
            <person name="Palmer N.A."/>
            <person name="Koch K."/>
            <person name="Bradshaw J."/>
            <person name="Heng-Moss T."/>
            <person name="Sarath G."/>
        </authorList>
    </citation>
    <scope>NUCLEOTIDE SEQUENCE</scope>
</reference>
<dbReference type="Proteomes" id="UP000694846">
    <property type="component" value="Unplaced"/>
</dbReference>
<accession>A0A2S2QES8</accession>
<evidence type="ECO:0000313" key="6">
    <source>
        <dbReference type="Proteomes" id="UP000694846"/>
    </source>
</evidence>
<dbReference type="AlphaFoldDB" id="A0A2S2QES8"/>
<feature type="compositionally biased region" description="Basic and acidic residues" evidence="3">
    <location>
        <begin position="27"/>
        <end position="36"/>
    </location>
</feature>
<dbReference type="InterPro" id="IPR000953">
    <property type="entry name" value="Chromo/chromo_shadow_dom"/>
</dbReference>
<reference evidence="7" key="2">
    <citation type="submission" date="2025-04" db="UniProtKB">
        <authorList>
            <consortium name="RefSeq"/>
        </authorList>
    </citation>
    <scope>IDENTIFICATION</scope>
    <source>
        <tissue evidence="7">Whole body</tissue>
    </source>
</reference>
<comment type="subcellular location">
    <subcellularLocation>
        <location evidence="1">Nucleus</location>
    </subcellularLocation>
</comment>
<evidence type="ECO:0000256" key="3">
    <source>
        <dbReference type="SAM" id="MobiDB-lite"/>
    </source>
</evidence>
<keyword evidence="2" id="KW-0539">Nucleus</keyword>
<dbReference type="SUPFAM" id="SSF54160">
    <property type="entry name" value="Chromo domain-like"/>
    <property type="match status" value="1"/>
</dbReference>
<feature type="region of interest" description="Disordered" evidence="3">
    <location>
        <begin position="1"/>
        <end position="36"/>
    </location>
</feature>
<dbReference type="GO" id="GO:0005694">
    <property type="term" value="C:chromosome"/>
    <property type="evidence" value="ECO:0007669"/>
    <property type="project" value="UniProtKB-ARBA"/>
</dbReference>
<dbReference type="Gene3D" id="2.40.50.40">
    <property type="match status" value="1"/>
</dbReference>
<dbReference type="InterPro" id="IPR016197">
    <property type="entry name" value="Chromo-like_dom_sf"/>
</dbReference>
<dbReference type="RefSeq" id="XP_025418275.1">
    <property type="nucleotide sequence ID" value="XM_025562490.1"/>
</dbReference>
<evidence type="ECO:0000259" key="4">
    <source>
        <dbReference type="PROSITE" id="PS50013"/>
    </source>
</evidence>
<feature type="domain" description="Chromo" evidence="4">
    <location>
        <begin position="76"/>
        <end position="133"/>
    </location>
</feature>
<evidence type="ECO:0000256" key="1">
    <source>
        <dbReference type="ARBA" id="ARBA00004123"/>
    </source>
</evidence>
<dbReference type="PROSITE" id="PS50013">
    <property type="entry name" value="CHROMO_2"/>
    <property type="match status" value="1"/>
</dbReference>
<dbReference type="GO" id="GO:0005634">
    <property type="term" value="C:nucleus"/>
    <property type="evidence" value="ECO:0007669"/>
    <property type="project" value="UniProtKB-SubCell"/>
</dbReference>
<dbReference type="GeneID" id="112689005"/>
<proteinExistence type="predicted"/>
<evidence type="ECO:0000313" key="5">
    <source>
        <dbReference type="EMBL" id="MBY76234.1"/>
    </source>
</evidence>
<protein>
    <submittedName>
        <fullName evidence="7">Uncharacterized protein LOC112689005</fullName>
    </submittedName>
</protein>
<dbReference type="InterPro" id="IPR008251">
    <property type="entry name" value="Chromo_shadow_dom"/>
</dbReference>